<dbReference type="InterPro" id="IPR000626">
    <property type="entry name" value="Ubiquitin-like_dom"/>
</dbReference>
<gene>
    <name evidence="9" type="primary">gb02745</name>
    <name evidence="9" type="ORF">PR202_gb02745</name>
</gene>
<dbReference type="FunFam" id="3.30.2410.10:FF:000020">
    <property type="entry name" value="E3 ubiquitin-protein ligase UPL5"/>
    <property type="match status" value="1"/>
</dbReference>
<dbReference type="SMART" id="SM00119">
    <property type="entry name" value="HECTc"/>
    <property type="match status" value="1"/>
</dbReference>
<dbReference type="AlphaFoldDB" id="A0AAV5DZY4"/>
<dbReference type="SUPFAM" id="SSF56204">
    <property type="entry name" value="Hect, E3 ligase catalytic domain"/>
    <property type="match status" value="1"/>
</dbReference>
<dbReference type="InterPro" id="IPR000569">
    <property type="entry name" value="HECT_dom"/>
</dbReference>
<dbReference type="Proteomes" id="UP001054889">
    <property type="component" value="Unassembled WGS sequence"/>
</dbReference>
<reference evidence="9" key="2">
    <citation type="submission" date="2021-12" db="EMBL/GenBank/DDBJ databases">
        <title>Resequencing data analysis of finger millet.</title>
        <authorList>
            <person name="Hatakeyama M."/>
            <person name="Aluri S."/>
            <person name="Balachadran M.T."/>
            <person name="Sivarajan S.R."/>
            <person name="Poveda L."/>
            <person name="Shimizu-Inatsugi R."/>
            <person name="Schlapbach R."/>
            <person name="Sreeman S.M."/>
            <person name="Shimizu K.K."/>
        </authorList>
    </citation>
    <scope>NUCLEOTIDE SEQUENCE</scope>
</reference>
<dbReference type="CDD" id="cd17039">
    <property type="entry name" value="Ubl_ubiquitin_like"/>
    <property type="match status" value="1"/>
</dbReference>
<dbReference type="PROSITE" id="PS50053">
    <property type="entry name" value="UBIQUITIN_2"/>
    <property type="match status" value="1"/>
</dbReference>
<comment type="caution">
    <text evidence="9">The sequence shown here is derived from an EMBL/GenBank/DDBJ whole genome shotgun (WGS) entry which is preliminary data.</text>
</comment>
<evidence type="ECO:0000256" key="2">
    <source>
        <dbReference type="ARBA" id="ARBA00004906"/>
    </source>
</evidence>
<dbReference type="InterPro" id="IPR050409">
    <property type="entry name" value="E3_ubiq-protein_ligase"/>
</dbReference>
<accession>A0AAV5DZY4</accession>
<evidence type="ECO:0000259" key="7">
    <source>
        <dbReference type="PROSITE" id="PS50053"/>
    </source>
</evidence>
<keyword evidence="5 6" id="KW-0833">Ubl conjugation pathway</keyword>
<comment type="catalytic activity">
    <reaction evidence="1">
        <text>S-ubiquitinyl-[E2 ubiquitin-conjugating enzyme]-L-cysteine + [acceptor protein]-L-lysine = [E2 ubiquitin-conjugating enzyme]-L-cysteine + N(6)-ubiquitinyl-[acceptor protein]-L-lysine.</text>
        <dbReference type="EC" id="2.3.2.26"/>
    </reaction>
</comment>
<comment type="pathway">
    <text evidence="2">Protein modification; protein ubiquitination.</text>
</comment>
<dbReference type="PROSITE" id="PS50237">
    <property type="entry name" value="HECT"/>
    <property type="match status" value="1"/>
</dbReference>
<dbReference type="SUPFAM" id="SSF54236">
    <property type="entry name" value="Ubiquitin-like"/>
    <property type="match status" value="1"/>
</dbReference>
<dbReference type="GO" id="GO:0000209">
    <property type="term" value="P:protein polyubiquitination"/>
    <property type="evidence" value="ECO:0007669"/>
    <property type="project" value="TreeGrafter"/>
</dbReference>
<dbReference type="GO" id="GO:0005737">
    <property type="term" value="C:cytoplasm"/>
    <property type="evidence" value="ECO:0007669"/>
    <property type="project" value="TreeGrafter"/>
</dbReference>
<protein>
    <recommendedName>
        <fullName evidence="3">HECT-type E3 ubiquitin transferase</fullName>
        <ecNumber evidence="3">2.3.2.26</ecNumber>
    </recommendedName>
</protein>
<dbReference type="Gene3D" id="3.90.1750.10">
    <property type="entry name" value="Hect, E3 ligase catalytic domains"/>
    <property type="match status" value="1"/>
</dbReference>
<evidence type="ECO:0000313" key="9">
    <source>
        <dbReference type="EMBL" id="GJN15803.1"/>
    </source>
</evidence>
<evidence type="ECO:0000259" key="8">
    <source>
        <dbReference type="PROSITE" id="PS50237"/>
    </source>
</evidence>
<proteinExistence type="predicted"/>
<dbReference type="EC" id="2.3.2.26" evidence="3"/>
<dbReference type="InterPro" id="IPR029071">
    <property type="entry name" value="Ubiquitin-like_domsf"/>
</dbReference>
<dbReference type="GO" id="GO:0061630">
    <property type="term" value="F:ubiquitin protein ligase activity"/>
    <property type="evidence" value="ECO:0007669"/>
    <property type="project" value="UniProtKB-EC"/>
</dbReference>
<dbReference type="Gene3D" id="3.30.2410.10">
    <property type="entry name" value="Hect, E3 ligase catalytic domain"/>
    <property type="match status" value="1"/>
</dbReference>
<dbReference type="GO" id="GO:0006511">
    <property type="term" value="P:ubiquitin-dependent protein catabolic process"/>
    <property type="evidence" value="ECO:0007669"/>
    <property type="project" value="TreeGrafter"/>
</dbReference>
<dbReference type="PANTHER" id="PTHR11254:SF424">
    <property type="entry name" value="E3 UBIQUITIN-PROTEIN LIGASE UPL5"/>
    <property type="match status" value="1"/>
</dbReference>
<dbReference type="Pfam" id="PF00632">
    <property type="entry name" value="HECT"/>
    <property type="match status" value="1"/>
</dbReference>
<feature type="domain" description="HECT" evidence="8">
    <location>
        <begin position="482"/>
        <end position="633"/>
    </location>
</feature>
<sequence length="633" mass="70252">MGMAPGAVQLLLRNIDSRTTVVQAELDDTVESVLERLGNGKANLRVEYAGRCLPLDATIGELGLPRDATLHVNSRLLSTPHPDAWNLAEQVVAAAGQQPGSAASVDELVWNFLNVARAARERRSAGPLGPVADHVSIFLRSGAPGALAQLYLYSQDESCRAEAERAIRRFLTEQSGVLKVWTAPVLLELSGSIANGTEARQRRVDDPLYADLRRALADVIADPEWNPACWLDASLKLVAEQLTRFAVETASAVTEQITGAYLMLAAGKRNLAEFRTFSAALRRQARLDAGDAPPRLRPWWAAMYEALVSLLRSVIEYMAMIDAFLLRRKDAASSSSGCTASLPCVWVVLAELDAWSGVADLPEIRNAVRATLAVHAAATGVLVLSAGTTEWCQDIGWIIPRHRDLLDLESRRHLAMTMLPKLAAAAPDTAPMLIDRSRLLADSFGYIAHATPEELCSELKVEFTNEMATGPGVRREWFCMVFQALFDPSQVLFSACPSDRRRFFVNPNFNQMLAGINDTIDVKEWKAHTDYHGYRRKSHRVEWFWKAVEAMTVEQRRRLLFFWTSVEYLPFDGFSGLGSRLSIFRSHNSCDHLPTSGTCFYQLHLPAYTSYNMMQGRLQMIVQEHVSSSFGKS</sequence>
<reference evidence="9" key="1">
    <citation type="journal article" date="2018" name="DNA Res.">
        <title>Multiple hybrid de novo genome assembly of finger millet, an orphan allotetraploid crop.</title>
        <authorList>
            <person name="Hatakeyama M."/>
            <person name="Aluri S."/>
            <person name="Balachadran M.T."/>
            <person name="Sivarajan S.R."/>
            <person name="Patrignani A."/>
            <person name="Gruter S."/>
            <person name="Poveda L."/>
            <person name="Shimizu-Inatsugi R."/>
            <person name="Baeten J."/>
            <person name="Francoijs K.J."/>
            <person name="Nataraja K.N."/>
            <person name="Reddy Y.A.N."/>
            <person name="Phadnis S."/>
            <person name="Ravikumar R.L."/>
            <person name="Schlapbach R."/>
            <person name="Sreeman S.M."/>
            <person name="Shimizu K.K."/>
        </authorList>
    </citation>
    <scope>NUCLEOTIDE SEQUENCE</scope>
</reference>
<name>A0AAV5DZY4_ELECO</name>
<dbReference type="PANTHER" id="PTHR11254">
    <property type="entry name" value="HECT DOMAIN UBIQUITIN-PROTEIN LIGASE"/>
    <property type="match status" value="1"/>
</dbReference>
<keyword evidence="10" id="KW-1185">Reference proteome</keyword>
<dbReference type="EMBL" id="BQKI01000072">
    <property type="protein sequence ID" value="GJN15803.1"/>
    <property type="molecule type" value="Genomic_DNA"/>
</dbReference>
<evidence type="ECO:0000256" key="4">
    <source>
        <dbReference type="ARBA" id="ARBA00022679"/>
    </source>
</evidence>
<evidence type="ECO:0000313" key="10">
    <source>
        <dbReference type="Proteomes" id="UP001054889"/>
    </source>
</evidence>
<keyword evidence="4" id="KW-0808">Transferase</keyword>
<feature type="active site" description="Glycyl thioester intermediate" evidence="6">
    <location>
        <position position="599"/>
    </location>
</feature>
<evidence type="ECO:0000256" key="5">
    <source>
        <dbReference type="ARBA" id="ARBA00022786"/>
    </source>
</evidence>
<feature type="domain" description="Ubiquitin-like" evidence="7">
    <location>
        <begin position="8"/>
        <end position="79"/>
    </location>
</feature>
<dbReference type="InterPro" id="IPR035983">
    <property type="entry name" value="Hect_E3_ubiquitin_ligase"/>
</dbReference>
<evidence type="ECO:0000256" key="3">
    <source>
        <dbReference type="ARBA" id="ARBA00012485"/>
    </source>
</evidence>
<evidence type="ECO:0000256" key="1">
    <source>
        <dbReference type="ARBA" id="ARBA00000885"/>
    </source>
</evidence>
<evidence type="ECO:0000256" key="6">
    <source>
        <dbReference type="PROSITE-ProRule" id="PRU00104"/>
    </source>
</evidence>
<organism evidence="9 10">
    <name type="scientific">Eleusine coracana subsp. coracana</name>
    <dbReference type="NCBI Taxonomy" id="191504"/>
    <lineage>
        <taxon>Eukaryota</taxon>
        <taxon>Viridiplantae</taxon>
        <taxon>Streptophyta</taxon>
        <taxon>Embryophyta</taxon>
        <taxon>Tracheophyta</taxon>
        <taxon>Spermatophyta</taxon>
        <taxon>Magnoliopsida</taxon>
        <taxon>Liliopsida</taxon>
        <taxon>Poales</taxon>
        <taxon>Poaceae</taxon>
        <taxon>PACMAD clade</taxon>
        <taxon>Chloridoideae</taxon>
        <taxon>Cynodonteae</taxon>
        <taxon>Eleusininae</taxon>
        <taxon>Eleusine</taxon>
    </lineage>
</organism>